<dbReference type="PANTHER" id="PTHR34236">
    <property type="entry name" value="DIMETHYL SULFOXIDE REDUCTASE TRANSCRIPTIONAL ACTIVATOR"/>
    <property type="match status" value="1"/>
</dbReference>
<dbReference type="HOGENOM" id="CLU_076274_0_0_2"/>
<dbReference type="RefSeq" id="WP_015322060.1">
    <property type="nucleotide sequence ID" value="NC_019974.1"/>
</dbReference>
<keyword evidence="6" id="KW-1185">Reference proteome</keyword>
<evidence type="ECO:0000259" key="4">
    <source>
        <dbReference type="Pfam" id="PF15915"/>
    </source>
</evidence>
<keyword evidence="1" id="KW-0805">Transcription regulation</keyword>
<accession>L0K0T9</accession>
<dbReference type="eggNOG" id="arCOG02280">
    <property type="taxonomic scope" value="Archaea"/>
</dbReference>
<dbReference type="InterPro" id="IPR007050">
    <property type="entry name" value="HTH_bacterioopsin"/>
</dbReference>
<protein>
    <submittedName>
        <fullName evidence="5">Putative DNA binding protein</fullName>
    </submittedName>
</protein>
<dbReference type="OrthoDB" id="156233at2157"/>
<dbReference type="InterPro" id="IPR031803">
    <property type="entry name" value="BAT_GAF/HTH-assoc"/>
</dbReference>
<evidence type="ECO:0000256" key="1">
    <source>
        <dbReference type="ARBA" id="ARBA00023015"/>
    </source>
</evidence>
<dbReference type="Pfam" id="PF04967">
    <property type="entry name" value="HTH_10"/>
    <property type="match status" value="1"/>
</dbReference>
<gene>
    <name evidence="5" type="ORF">Natoc_2863</name>
</gene>
<proteinExistence type="predicted"/>
<sequence length="210" mass="24080">MLIATFRLELDALALAETFERHPERVATHDTDWTMPCLWAANADFEALDGTLANDPTVDSIVETVRFDDEKDYHSDWSDDIQERIDAYVDHEGSLLSAAATADGWRVRFRFVARDQFDAFREVLTEERYSFRLLELVQPDEPRHSIGVLTPIQREALRAAREHGYYSVPREISTRELAAELDMSHQNLSEVLRRATENPVEATLQPTTSD</sequence>
<evidence type="ECO:0000313" key="6">
    <source>
        <dbReference type="Proteomes" id="UP000010878"/>
    </source>
</evidence>
<evidence type="ECO:0000256" key="2">
    <source>
        <dbReference type="ARBA" id="ARBA00023163"/>
    </source>
</evidence>
<reference evidence="5 6" key="1">
    <citation type="submission" date="2012-11" db="EMBL/GenBank/DDBJ databases">
        <title>FINISHED of Natronococcus occultus SP4, DSM 3396.</title>
        <authorList>
            <consortium name="DOE Joint Genome Institute"/>
            <person name="Eisen J."/>
            <person name="Huntemann M."/>
            <person name="Wei C.-L."/>
            <person name="Han J."/>
            <person name="Detter J.C."/>
            <person name="Han C."/>
            <person name="Tapia R."/>
            <person name="Chen A."/>
            <person name="Kyrpides N."/>
            <person name="Mavromatis K."/>
            <person name="Markowitz V."/>
            <person name="Szeto E."/>
            <person name="Ivanova N."/>
            <person name="Mikhailova N."/>
            <person name="Ovchinnikova G."/>
            <person name="Pagani I."/>
            <person name="Pati A."/>
            <person name="Goodwin L."/>
            <person name="Nordberg H.P."/>
            <person name="Cantor M.N."/>
            <person name="Hua S.X."/>
            <person name="Woyke T."/>
            <person name="Eisen J."/>
            <person name="Klenk H.-P."/>
            <person name="Klenk H.-P."/>
        </authorList>
    </citation>
    <scope>NUCLEOTIDE SEQUENCE [LARGE SCALE GENOMIC DNA]</scope>
    <source>
        <strain evidence="5 6">SP4</strain>
    </source>
</reference>
<dbReference type="KEGG" id="nou:Natoc_2863"/>
<dbReference type="Proteomes" id="UP000010878">
    <property type="component" value="Chromosome"/>
</dbReference>
<dbReference type="AlphaFoldDB" id="L0K0T9"/>
<evidence type="ECO:0000313" key="5">
    <source>
        <dbReference type="EMBL" id="AGB38621.1"/>
    </source>
</evidence>
<name>L0K0T9_9EURY</name>
<keyword evidence="2" id="KW-0804">Transcription</keyword>
<dbReference type="STRING" id="694430.Natoc_2863"/>
<evidence type="ECO:0000259" key="3">
    <source>
        <dbReference type="Pfam" id="PF04967"/>
    </source>
</evidence>
<dbReference type="Pfam" id="PF15915">
    <property type="entry name" value="BAT"/>
    <property type="match status" value="1"/>
</dbReference>
<dbReference type="GeneID" id="14403250"/>
<dbReference type="EMBL" id="CP003929">
    <property type="protein sequence ID" value="AGB38621.1"/>
    <property type="molecule type" value="Genomic_DNA"/>
</dbReference>
<dbReference type="PANTHER" id="PTHR34236:SF1">
    <property type="entry name" value="DIMETHYL SULFOXIDE REDUCTASE TRANSCRIPTIONAL ACTIVATOR"/>
    <property type="match status" value="1"/>
</dbReference>
<feature type="domain" description="HTH bat-type" evidence="3">
    <location>
        <begin position="149"/>
        <end position="197"/>
    </location>
</feature>
<feature type="domain" description="Bacterioopsin transcriptional activator GAF and HTH associated" evidence="4">
    <location>
        <begin position="19"/>
        <end position="145"/>
    </location>
</feature>
<organism evidence="5 6">
    <name type="scientific">Natronococcus occultus SP4</name>
    <dbReference type="NCBI Taxonomy" id="694430"/>
    <lineage>
        <taxon>Archaea</taxon>
        <taxon>Methanobacteriati</taxon>
        <taxon>Methanobacteriota</taxon>
        <taxon>Stenosarchaea group</taxon>
        <taxon>Halobacteria</taxon>
        <taxon>Halobacteriales</taxon>
        <taxon>Natrialbaceae</taxon>
        <taxon>Natronococcus</taxon>
    </lineage>
</organism>